<feature type="region of interest" description="Disordered" evidence="1">
    <location>
        <begin position="506"/>
        <end position="530"/>
    </location>
</feature>
<name>A0A6N7W3W6_ACIFE</name>
<dbReference type="Pfam" id="PF13208">
    <property type="entry name" value="TerB_N"/>
    <property type="match status" value="1"/>
</dbReference>
<evidence type="ECO:0000259" key="2">
    <source>
        <dbReference type="Pfam" id="PF13208"/>
    </source>
</evidence>
<dbReference type="Pfam" id="PF15615">
    <property type="entry name" value="TerB_C"/>
    <property type="match status" value="1"/>
</dbReference>
<feature type="compositionally biased region" description="Basic and acidic residues" evidence="1">
    <location>
        <begin position="384"/>
        <end position="407"/>
    </location>
</feature>
<evidence type="ECO:0000313" key="5">
    <source>
        <dbReference type="Proteomes" id="UP000441455"/>
    </source>
</evidence>
<reference evidence="4 5" key="1">
    <citation type="submission" date="2019-08" db="EMBL/GenBank/DDBJ databases">
        <title>In-depth cultivation of the pig gut microbiome towards novel bacterial diversity and tailored functional studies.</title>
        <authorList>
            <person name="Wylensek D."/>
            <person name="Hitch T.C.A."/>
            <person name="Clavel T."/>
        </authorList>
    </citation>
    <scope>NUCLEOTIDE SEQUENCE [LARGE SCALE GENOMIC DNA]</scope>
    <source>
        <strain evidence="4 5">WCA-389-WT-5B</strain>
    </source>
</reference>
<proteinExistence type="predicted"/>
<protein>
    <recommendedName>
        <fullName evidence="6">TerB-C domain-containing protein</fullName>
    </recommendedName>
</protein>
<dbReference type="InterPro" id="IPR028932">
    <property type="entry name" value="TerB-C"/>
</dbReference>
<dbReference type="EMBL" id="VULN01000016">
    <property type="protein sequence ID" value="MSS82916.1"/>
    <property type="molecule type" value="Genomic_DNA"/>
</dbReference>
<dbReference type="Proteomes" id="UP000441455">
    <property type="component" value="Unassembled WGS sequence"/>
</dbReference>
<comment type="caution">
    <text evidence="4">The sequence shown here is derived from an EMBL/GenBank/DDBJ whole genome shotgun (WGS) entry which is preliminary data.</text>
</comment>
<evidence type="ECO:0008006" key="6">
    <source>
        <dbReference type="Google" id="ProtNLM"/>
    </source>
</evidence>
<evidence type="ECO:0000313" key="4">
    <source>
        <dbReference type="EMBL" id="MSS82916.1"/>
    </source>
</evidence>
<dbReference type="AlphaFoldDB" id="A0A6N7W3W6"/>
<gene>
    <name evidence="4" type="ORF">FX155_09955</name>
</gene>
<organism evidence="4 5">
    <name type="scientific">Acidaminococcus fermentans</name>
    <dbReference type="NCBI Taxonomy" id="905"/>
    <lineage>
        <taxon>Bacteria</taxon>
        <taxon>Bacillati</taxon>
        <taxon>Bacillota</taxon>
        <taxon>Negativicutes</taxon>
        <taxon>Acidaminococcales</taxon>
        <taxon>Acidaminococcaceae</taxon>
        <taxon>Acidaminococcus</taxon>
    </lineage>
</organism>
<dbReference type="RefSeq" id="WP_154488576.1">
    <property type="nucleotide sequence ID" value="NZ_VULN01000016.1"/>
</dbReference>
<dbReference type="InterPro" id="IPR025266">
    <property type="entry name" value="TerB_N"/>
</dbReference>
<evidence type="ECO:0000259" key="3">
    <source>
        <dbReference type="Pfam" id="PF15615"/>
    </source>
</evidence>
<feature type="region of interest" description="Disordered" evidence="1">
    <location>
        <begin position="384"/>
        <end position="459"/>
    </location>
</feature>
<feature type="compositionally biased region" description="Low complexity" evidence="1">
    <location>
        <begin position="442"/>
        <end position="451"/>
    </location>
</feature>
<accession>A0A6N7W3W6</accession>
<dbReference type="OrthoDB" id="2663344at2"/>
<evidence type="ECO:0000256" key="1">
    <source>
        <dbReference type="SAM" id="MobiDB-lite"/>
    </source>
</evidence>
<feature type="domain" description="TerB N-terminal" evidence="2">
    <location>
        <begin position="34"/>
        <end position="249"/>
    </location>
</feature>
<feature type="domain" description="TerB-C" evidence="3">
    <location>
        <begin position="353"/>
        <end position="525"/>
    </location>
</feature>
<sequence length="530" mass="62027">MEFVKKTPEEKEASFRLLQKMYASEPIKPRTPPEPLPPLLQQLRAMEKDDSSRYETTPELFVRQGKLAADYEDDTVYDLPVLHYYPTYRVLTDKELRGYFGWRTRLRHQQLERTSLTYAFLYIYELLNQIGVENPEDGYEKLKAFGETYGLLDDRILPYLHQWLRDYVLYYQLNSALLPETQRNRQDEAYLVLDDWENATDQELFDALDLFSTYHMSRSKLYKQKPEDTVRLLGRIYRMIQGYWKTHRKKSFLEEHVGGPGYEWLELFANAVFLRKEDKRDFTVVVNPLCIYHDRKGIWTFRHYVYTSKQLRKLGKLMKTLDGLLREELDFPQPLQQPLSYKWLTRLVHQGVEEDRKEQKEAEKRKVVFHLDQLDQIRQDAAVTRDRLMTEEERREEALPSLEDRTEAPAAQKAPEPPEMAPAPAVSGQEAAGQRPESGKISPASGEASPEPAEPARPWNLTEEEYRYLHDLLYGEDTSWTGAKGLMPSILTDSINEKCYEEFGDTVLEAGDPPSVIEDYADDLKGTIEP</sequence>